<evidence type="ECO:0000256" key="5">
    <source>
        <dbReference type="ARBA" id="ARBA00022989"/>
    </source>
</evidence>
<dbReference type="PANTHER" id="PTHR43163:SF6">
    <property type="entry name" value="DIPEPTIDE TRANSPORT SYSTEM PERMEASE PROTEIN DPPB-RELATED"/>
    <property type="match status" value="1"/>
</dbReference>
<evidence type="ECO:0000313" key="9">
    <source>
        <dbReference type="EMBL" id="GEP59596.1"/>
    </source>
</evidence>
<evidence type="ECO:0000256" key="3">
    <source>
        <dbReference type="ARBA" id="ARBA00022475"/>
    </source>
</evidence>
<feature type="transmembrane region" description="Helical" evidence="7">
    <location>
        <begin position="298"/>
        <end position="324"/>
    </location>
</feature>
<keyword evidence="3" id="KW-1003">Cell membrane</keyword>
<evidence type="ECO:0000256" key="6">
    <source>
        <dbReference type="ARBA" id="ARBA00023136"/>
    </source>
</evidence>
<keyword evidence="4 7" id="KW-0812">Transmembrane</keyword>
<evidence type="ECO:0000313" key="10">
    <source>
        <dbReference type="Proteomes" id="UP000321058"/>
    </source>
</evidence>
<dbReference type="GO" id="GO:0055085">
    <property type="term" value="P:transmembrane transport"/>
    <property type="evidence" value="ECO:0007669"/>
    <property type="project" value="InterPro"/>
</dbReference>
<sequence>MRFLRRVLNMLVVLLFVSLLMFVLVRVLPGDPVGAALGDGATKEQVEKFRVQMGMDKPLQVQYLAYLRGLLDGNFGVSLMEPRDVGTIVRERLPATLELVLCSLALAIVVGVPLGILAATHRNGPVDQASRLWSLTGVSFPNFWAALMLQLVLGAALSLVPITGRITGPPPEHITGLYLVDALLSGNFKAMGDAARHLITPTIVLAVGPLAQITSMIRSSMLDELAKPYVGFSQAVGMPRFLINYKYVLRNAFSSTLTLIGFLFPLMIGGAFVVEKVFAWPGVARFGADAILANDYNAIVGVTLVICLFVVVVNFVTEELYVALDPRIRLER</sequence>
<dbReference type="InterPro" id="IPR045621">
    <property type="entry name" value="BPD_transp_1_N"/>
</dbReference>
<comment type="subcellular location">
    <subcellularLocation>
        <location evidence="1 7">Cell membrane</location>
        <topology evidence="1 7">Multi-pass membrane protein</topology>
    </subcellularLocation>
</comment>
<dbReference type="AlphaFoldDB" id="A0A512NKY1"/>
<evidence type="ECO:0000256" key="1">
    <source>
        <dbReference type="ARBA" id="ARBA00004651"/>
    </source>
</evidence>
<feature type="transmembrane region" description="Helical" evidence="7">
    <location>
        <begin position="99"/>
        <end position="120"/>
    </location>
</feature>
<evidence type="ECO:0000259" key="8">
    <source>
        <dbReference type="PROSITE" id="PS50928"/>
    </source>
</evidence>
<dbReference type="Pfam" id="PF00528">
    <property type="entry name" value="BPD_transp_1"/>
    <property type="match status" value="1"/>
</dbReference>
<protein>
    <submittedName>
        <fullName evidence="9">Peptide ABC transporter permease</fullName>
    </submittedName>
</protein>
<feature type="transmembrane region" description="Helical" evidence="7">
    <location>
        <begin position="140"/>
        <end position="160"/>
    </location>
</feature>
<reference evidence="9 10" key="1">
    <citation type="submission" date="2019-07" db="EMBL/GenBank/DDBJ databases">
        <title>Whole genome shotgun sequence of Reyranella soli NBRC 108950.</title>
        <authorList>
            <person name="Hosoyama A."/>
            <person name="Uohara A."/>
            <person name="Ohji S."/>
            <person name="Ichikawa N."/>
        </authorList>
    </citation>
    <scope>NUCLEOTIDE SEQUENCE [LARGE SCALE GENOMIC DNA]</scope>
    <source>
        <strain evidence="9 10">NBRC 108950</strain>
    </source>
</reference>
<comment type="similarity">
    <text evidence="7">Belongs to the binding-protein-dependent transport system permease family.</text>
</comment>
<organism evidence="9 10">
    <name type="scientific">Reyranella soli</name>
    <dbReference type="NCBI Taxonomy" id="1230389"/>
    <lineage>
        <taxon>Bacteria</taxon>
        <taxon>Pseudomonadati</taxon>
        <taxon>Pseudomonadota</taxon>
        <taxon>Alphaproteobacteria</taxon>
        <taxon>Hyphomicrobiales</taxon>
        <taxon>Reyranellaceae</taxon>
        <taxon>Reyranella</taxon>
    </lineage>
</organism>
<feature type="transmembrane region" description="Helical" evidence="7">
    <location>
        <begin position="256"/>
        <end position="278"/>
    </location>
</feature>
<keyword evidence="2 7" id="KW-0813">Transport</keyword>
<keyword evidence="5 7" id="KW-1133">Transmembrane helix</keyword>
<dbReference type="EMBL" id="BKAJ01000134">
    <property type="protein sequence ID" value="GEP59596.1"/>
    <property type="molecule type" value="Genomic_DNA"/>
</dbReference>
<dbReference type="CDD" id="cd06261">
    <property type="entry name" value="TM_PBP2"/>
    <property type="match status" value="1"/>
</dbReference>
<dbReference type="RefSeq" id="WP_147154971.1">
    <property type="nucleotide sequence ID" value="NZ_BKAJ01000134.1"/>
</dbReference>
<feature type="domain" description="ABC transmembrane type-1" evidence="8">
    <location>
        <begin position="93"/>
        <end position="317"/>
    </location>
</feature>
<dbReference type="PANTHER" id="PTHR43163">
    <property type="entry name" value="DIPEPTIDE TRANSPORT SYSTEM PERMEASE PROTEIN DPPB-RELATED"/>
    <property type="match status" value="1"/>
</dbReference>
<dbReference type="GO" id="GO:0005886">
    <property type="term" value="C:plasma membrane"/>
    <property type="evidence" value="ECO:0007669"/>
    <property type="project" value="UniProtKB-SubCell"/>
</dbReference>
<evidence type="ECO:0000256" key="2">
    <source>
        <dbReference type="ARBA" id="ARBA00022448"/>
    </source>
</evidence>
<dbReference type="OrthoDB" id="9807402at2"/>
<dbReference type="InterPro" id="IPR035906">
    <property type="entry name" value="MetI-like_sf"/>
</dbReference>
<comment type="caution">
    <text evidence="9">The sequence shown here is derived from an EMBL/GenBank/DDBJ whole genome shotgun (WGS) entry which is preliminary data.</text>
</comment>
<gene>
    <name evidence="9" type="ORF">RSO01_67620</name>
</gene>
<evidence type="ECO:0000256" key="7">
    <source>
        <dbReference type="RuleBase" id="RU363032"/>
    </source>
</evidence>
<feature type="transmembrane region" description="Helical" evidence="7">
    <location>
        <begin position="7"/>
        <end position="28"/>
    </location>
</feature>
<dbReference type="InterPro" id="IPR000515">
    <property type="entry name" value="MetI-like"/>
</dbReference>
<name>A0A512NKY1_9HYPH</name>
<dbReference type="SUPFAM" id="SSF161098">
    <property type="entry name" value="MetI-like"/>
    <property type="match status" value="1"/>
</dbReference>
<dbReference type="Gene3D" id="1.10.3720.10">
    <property type="entry name" value="MetI-like"/>
    <property type="match status" value="1"/>
</dbReference>
<proteinExistence type="inferred from homology"/>
<keyword evidence="10" id="KW-1185">Reference proteome</keyword>
<dbReference type="Proteomes" id="UP000321058">
    <property type="component" value="Unassembled WGS sequence"/>
</dbReference>
<dbReference type="PROSITE" id="PS50928">
    <property type="entry name" value="ABC_TM1"/>
    <property type="match status" value="1"/>
</dbReference>
<accession>A0A512NKY1</accession>
<evidence type="ECO:0000256" key="4">
    <source>
        <dbReference type="ARBA" id="ARBA00022692"/>
    </source>
</evidence>
<keyword evidence="6 7" id="KW-0472">Membrane</keyword>
<dbReference type="Pfam" id="PF19300">
    <property type="entry name" value="BPD_transp_1_N"/>
    <property type="match status" value="1"/>
</dbReference>